<dbReference type="PANTHER" id="PTHR13230:SF5">
    <property type="entry name" value="GENERAL TRANSCRIPTION FACTOR 3C POLYPEPTIDE 5"/>
    <property type="match status" value="1"/>
</dbReference>
<dbReference type="GO" id="GO:0001002">
    <property type="term" value="F:RNA polymerase III type 1 promoter sequence-specific DNA binding"/>
    <property type="evidence" value="ECO:0007669"/>
    <property type="project" value="TreeGrafter"/>
</dbReference>
<dbReference type="Pfam" id="PF09734">
    <property type="entry name" value="Tau95"/>
    <property type="match status" value="1"/>
</dbReference>
<dbReference type="InterPro" id="IPR041499">
    <property type="entry name" value="Tfc1/Sfc1_N"/>
</dbReference>
<organism evidence="8 9">
    <name type="scientific">Tieghemiomyces parasiticus</name>
    <dbReference type="NCBI Taxonomy" id="78921"/>
    <lineage>
        <taxon>Eukaryota</taxon>
        <taxon>Fungi</taxon>
        <taxon>Fungi incertae sedis</taxon>
        <taxon>Zoopagomycota</taxon>
        <taxon>Kickxellomycotina</taxon>
        <taxon>Dimargaritomycetes</taxon>
        <taxon>Dimargaritales</taxon>
        <taxon>Dimargaritaceae</taxon>
        <taxon>Tieghemiomyces</taxon>
    </lineage>
</organism>
<evidence type="ECO:0000259" key="7">
    <source>
        <dbReference type="Pfam" id="PF17682"/>
    </source>
</evidence>
<dbReference type="AlphaFoldDB" id="A0A9W8A8E5"/>
<dbReference type="GO" id="GO:0001003">
    <property type="term" value="F:RNA polymerase III type 2 promoter sequence-specific DNA binding"/>
    <property type="evidence" value="ECO:0007669"/>
    <property type="project" value="TreeGrafter"/>
</dbReference>
<dbReference type="Proteomes" id="UP001150569">
    <property type="component" value="Unassembled WGS sequence"/>
</dbReference>
<evidence type="ECO:0000256" key="2">
    <source>
        <dbReference type="ARBA" id="ARBA00023125"/>
    </source>
</evidence>
<keyword evidence="4" id="KW-0539">Nucleus</keyword>
<evidence type="ECO:0000256" key="4">
    <source>
        <dbReference type="ARBA" id="ARBA00023242"/>
    </source>
</evidence>
<reference evidence="8" key="1">
    <citation type="submission" date="2022-07" db="EMBL/GenBank/DDBJ databases">
        <title>Phylogenomic reconstructions and comparative analyses of Kickxellomycotina fungi.</title>
        <authorList>
            <person name="Reynolds N.K."/>
            <person name="Stajich J.E."/>
            <person name="Barry K."/>
            <person name="Grigoriev I.V."/>
            <person name="Crous P."/>
            <person name="Smith M.E."/>
        </authorList>
    </citation>
    <scope>NUCLEOTIDE SEQUENCE</scope>
    <source>
        <strain evidence="8">RSA 861</strain>
    </source>
</reference>
<dbReference type="GO" id="GO:0005634">
    <property type="term" value="C:nucleus"/>
    <property type="evidence" value="ECO:0007669"/>
    <property type="project" value="UniProtKB-SubCell"/>
</dbReference>
<dbReference type="PANTHER" id="PTHR13230">
    <property type="entry name" value="GENERAL TRANSCRIPTION FACTOR IIIC, POLYPEPTIDE 5"/>
    <property type="match status" value="1"/>
</dbReference>
<keyword evidence="3" id="KW-0804">Transcription</keyword>
<evidence type="ECO:0000256" key="3">
    <source>
        <dbReference type="ARBA" id="ARBA00023163"/>
    </source>
</evidence>
<evidence type="ECO:0000256" key="1">
    <source>
        <dbReference type="ARBA" id="ARBA00004123"/>
    </source>
</evidence>
<feature type="compositionally biased region" description="Acidic residues" evidence="5">
    <location>
        <begin position="537"/>
        <end position="547"/>
    </location>
</feature>
<comment type="subcellular location">
    <subcellularLocation>
        <location evidence="1">Nucleus</location>
    </subcellularLocation>
</comment>
<dbReference type="InterPro" id="IPR040454">
    <property type="entry name" value="TF_IIIC_Tfc1/Sfc1"/>
</dbReference>
<keyword evidence="2" id="KW-0238">DNA-binding</keyword>
<feature type="domain" description="Transcription factor IIIC subunit 5 HTH" evidence="6">
    <location>
        <begin position="205"/>
        <end position="356"/>
    </location>
</feature>
<dbReference type="Pfam" id="PF17682">
    <property type="entry name" value="Tau95_N"/>
    <property type="match status" value="1"/>
</dbReference>
<dbReference type="GO" id="GO:0006384">
    <property type="term" value="P:transcription initiation at RNA polymerase III promoter"/>
    <property type="evidence" value="ECO:0007669"/>
    <property type="project" value="InterPro"/>
</dbReference>
<evidence type="ECO:0000259" key="6">
    <source>
        <dbReference type="Pfam" id="PF09734"/>
    </source>
</evidence>
<evidence type="ECO:0000256" key="5">
    <source>
        <dbReference type="SAM" id="MobiDB-lite"/>
    </source>
</evidence>
<proteinExistence type="predicted"/>
<feature type="domain" description="Transcription factor IIIC subunit Tfc1/Sfc1 triple barrel" evidence="7">
    <location>
        <begin position="37"/>
        <end position="149"/>
    </location>
</feature>
<comment type="caution">
    <text evidence="8">The sequence shown here is derived from an EMBL/GenBank/DDBJ whole genome shotgun (WGS) entry which is preliminary data.</text>
</comment>
<dbReference type="EMBL" id="JANBPT010000423">
    <property type="protein sequence ID" value="KAJ1921282.1"/>
    <property type="molecule type" value="Genomic_DNA"/>
</dbReference>
<evidence type="ECO:0000313" key="9">
    <source>
        <dbReference type="Proteomes" id="UP001150569"/>
    </source>
</evidence>
<evidence type="ECO:0000313" key="8">
    <source>
        <dbReference type="EMBL" id="KAJ1921282.1"/>
    </source>
</evidence>
<dbReference type="InterPro" id="IPR042536">
    <property type="entry name" value="TFIIIC_tauA_Sfc1"/>
</dbReference>
<feature type="region of interest" description="Disordered" evidence="5">
    <location>
        <begin position="529"/>
        <end position="555"/>
    </location>
</feature>
<keyword evidence="9" id="KW-1185">Reference proteome</keyword>
<dbReference type="InterPro" id="IPR019136">
    <property type="entry name" value="TF_IIIC_su-5_HTH"/>
</dbReference>
<sequence length="555" mass="62175">MTNSASINGLASGQADCGGVACDTIPFEMVPLQDYFVVEYPGHVRSTEKVLRSLGGEGKIQKAYNSGHNELELRYRVEDPYSHGIQGTICPDDGLLLKVTRTVRRKKHRQTNGQETSDTTAEQVVRTATEVCGFITRTARFRSLADFQLATSIRDPLVKFGQAAQTLDVNRIATFDFDAMADEAGLLQFPQVFGPNVAKLPALATHYDYQQSSQMAPTYIPKFVDQPAVAVLMHRKRNEGETFLRCTTDTSVVPDGPTPAITRRASNLISWVVEELRQRFKERPLWLKHDLLHLLTAEIETRGQVVSHALPDDPNVLLAQVAYTMTGGPWNHGWLRYGYDPRLDPAARYYQRISLRLASFIGQLGDRADPDRAVLLTSATPANTPIALPFTTHPVRRRLNLLSVEIGELNVPHIHRIANLDAVLLPKSTRPSGWFHPAIHQYFRRYLIERMRAYFSREPSPHPPAHDTETEDVEAEQKLVAELITRYEHDRATRAASRATVELASLPEDVAKNVNSKVDQLMQTLEAFHDVPNGDSPDMDDEDDDFGDIYGSDGE</sequence>
<dbReference type="OrthoDB" id="5598268at2759"/>
<accession>A0A9W8A8E5</accession>
<protein>
    <submittedName>
        <fullName evidence="8">Tau 95 subunit of transcription factor TFIIIC</fullName>
    </submittedName>
</protein>
<name>A0A9W8A8E5_9FUNG</name>
<gene>
    <name evidence="8" type="primary">TFC1_1</name>
    <name evidence="8" type="ORF">IWQ60_006803</name>
</gene>
<dbReference type="Gene3D" id="3.30.200.160">
    <property type="entry name" value="TFIIIC, subcomplex tauA, subunit Sfc1, barrel domain"/>
    <property type="match status" value="1"/>
</dbReference>
<dbReference type="GO" id="GO:0000127">
    <property type="term" value="C:transcription factor TFIIIC complex"/>
    <property type="evidence" value="ECO:0007669"/>
    <property type="project" value="InterPro"/>
</dbReference>